<evidence type="ECO:0000313" key="1">
    <source>
        <dbReference type="EMBL" id="KAJ7698612.1"/>
    </source>
</evidence>
<protein>
    <submittedName>
        <fullName evidence="1">Uncharacterized protein</fullName>
    </submittedName>
</protein>
<reference evidence="1" key="1">
    <citation type="submission" date="2023-03" db="EMBL/GenBank/DDBJ databases">
        <title>Massive genome expansion in bonnet fungi (Mycena s.s.) driven by repeated elements and novel gene families across ecological guilds.</title>
        <authorList>
            <consortium name="Lawrence Berkeley National Laboratory"/>
            <person name="Harder C.B."/>
            <person name="Miyauchi S."/>
            <person name="Viragh M."/>
            <person name="Kuo A."/>
            <person name="Thoen E."/>
            <person name="Andreopoulos B."/>
            <person name="Lu D."/>
            <person name="Skrede I."/>
            <person name="Drula E."/>
            <person name="Henrissat B."/>
            <person name="Morin E."/>
            <person name="Kohler A."/>
            <person name="Barry K."/>
            <person name="LaButti K."/>
            <person name="Morin E."/>
            <person name="Salamov A."/>
            <person name="Lipzen A."/>
            <person name="Mereny Z."/>
            <person name="Hegedus B."/>
            <person name="Baldrian P."/>
            <person name="Stursova M."/>
            <person name="Weitz H."/>
            <person name="Taylor A."/>
            <person name="Grigoriev I.V."/>
            <person name="Nagy L.G."/>
            <person name="Martin F."/>
            <person name="Kauserud H."/>
        </authorList>
    </citation>
    <scope>NUCLEOTIDE SEQUENCE</scope>
    <source>
        <strain evidence="1">CBHHK067</strain>
    </source>
</reference>
<proteinExistence type="predicted"/>
<dbReference type="Proteomes" id="UP001221757">
    <property type="component" value="Unassembled WGS sequence"/>
</dbReference>
<evidence type="ECO:0000313" key="2">
    <source>
        <dbReference type="Proteomes" id="UP001221757"/>
    </source>
</evidence>
<sequence length="182" mass="19963">MTLSVDRIQFAMKAAFIKYPRERRDTTGYHDASAPSRLTQTLTTDAAAGVAFADRAILSTNVHDIVLADAPSDVGYAEGTLSPDTVIDDLLRQLREAIADAHGGPFVHTFAVRPSALMGSGGLRPLLHGLRCIGLPVQGGVARWVDKKNNRTQWRYRVDGRPQELRLKLNANCIEVRVDTLD</sequence>
<dbReference type="EMBL" id="JARKIE010000025">
    <property type="protein sequence ID" value="KAJ7698612.1"/>
    <property type="molecule type" value="Genomic_DNA"/>
</dbReference>
<keyword evidence="2" id="KW-1185">Reference proteome</keyword>
<accession>A0AAD7GN02</accession>
<name>A0AAD7GN02_MYCRO</name>
<gene>
    <name evidence="1" type="ORF">B0H17DRAFT_1196716</name>
</gene>
<dbReference type="AlphaFoldDB" id="A0AAD7GN02"/>
<comment type="caution">
    <text evidence="1">The sequence shown here is derived from an EMBL/GenBank/DDBJ whole genome shotgun (WGS) entry which is preliminary data.</text>
</comment>
<organism evidence="1 2">
    <name type="scientific">Mycena rosella</name>
    <name type="common">Pink bonnet</name>
    <name type="synonym">Agaricus rosellus</name>
    <dbReference type="NCBI Taxonomy" id="1033263"/>
    <lineage>
        <taxon>Eukaryota</taxon>
        <taxon>Fungi</taxon>
        <taxon>Dikarya</taxon>
        <taxon>Basidiomycota</taxon>
        <taxon>Agaricomycotina</taxon>
        <taxon>Agaricomycetes</taxon>
        <taxon>Agaricomycetidae</taxon>
        <taxon>Agaricales</taxon>
        <taxon>Marasmiineae</taxon>
        <taxon>Mycenaceae</taxon>
        <taxon>Mycena</taxon>
    </lineage>
</organism>